<name>A0A931IG77_9NOCA</name>
<keyword evidence="2" id="KW-1185">Reference proteome</keyword>
<dbReference type="RefSeq" id="WP_196151781.1">
    <property type="nucleotide sequence ID" value="NZ_JADMLG010000011.1"/>
</dbReference>
<organism evidence="1 2">
    <name type="scientific">Nocardia bovistercoris</name>
    <dbReference type="NCBI Taxonomy" id="2785916"/>
    <lineage>
        <taxon>Bacteria</taxon>
        <taxon>Bacillati</taxon>
        <taxon>Actinomycetota</taxon>
        <taxon>Actinomycetes</taxon>
        <taxon>Mycobacteriales</taxon>
        <taxon>Nocardiaceae</taxon>
        <taxon>Nocardia</taxon>
    </lineage>
</organism>
<accession>A0A931IG77</accession>
<dbReference type="AlphaFoldDB" id="A0A931IG77"/>
<dbReference type="InterPro" id="IPR011051">
    <property type="entry name" value="RmlC_Cupin_sf"/>
</dbReference>
<dbReference type="SUPFAM" id="SSF51182">
    <property type="entry name" value="RmlC-like cupins"/>
    <property type="match status" value="1"/>
</dbReference>
<reference evidence="1" key="1">
    <citation type="submission" date="2020-11" db="EMBL/GenBank/DDBJ databases">
        <title>Nocardia NEAU-351.nov., a novel actinomycete isolated from the cow dung.</title>
        <authorList>
            <person name="Zhang X."/>
        </authorList>
    </citation>
    <scope>NUCLEOTIDE SEQUENCE</scope>
    <source>
        <strain evidence="1">NEAU-351</strain>
    </source>
</reference>
<gene>
    <name evidence="1" type="ORF">IT779_24650</name>
</gene>
<evidence type="ECO:0000313" key="1">
    <source>
        <dbReference type="EMBL" id="MBH0779462.1"/>
    </source>
</evidence>
<protein>
    <submittedName>
        <fullName evidence="1">Uncharacterized protein</fullName>
    </submittedName>
</protein>
<dbReference type="Proteomes" id="UP000655751">
    <property type="component" value="Unassembled WGS sequence"/>
</dbReference>
<evidence type="ECO:0000313" key="2">
    <source>
        <dbReference type="Proteomes" id="UP000655751"/>
    </source>
</evidence>
<sequence length="228" mass="25791">MHDHLPARWPITSETTAADMRRWARAWLSDVVAGRGEVTAVRHPLGFLCFPVWRGGTLGICVHVWCDGVHARLTTSPIHAHSWDLVSFVLYGTVANEVVDVVDAAAPTHRIFEVRSDEDGDLVRATPRLVRHRHRSRELFGRGDTYRLPRGVFHLSDVRGNAATVVLGDYRPDCPDRSLGAVLGEDHRVYRIRCTAEETRRFARVVLERLADSNTPRELEDRCDQARS</sequence>
<proteinExistence type="predicted"/>
<comment type="caution">
    <text evidence="1">The sequence shown here is derived from an EMBL/GenBank/DDBJ whole genome shotgun (WGS) entry which is preliminary data.</text>
</comment>
<dbReference type="EMBL" id="JADMLG010000011">
    <property type="protein sequence ID" value="MBH0779462.1"/>
    <property type="molecule type" value="Genomic_DNA"/>
</dbReference>